<dbReference type="InterPro" id="IPR011043">
    <property type="entry name" value="Gal_Oxase/kelch_b-propeller"/>
</dbReference>
<dbReference type="EMBL" id="JASBNA010000040">
    <property type="protein sequence ID" value="KAK7681667.1"/>
    <property type="molecule type" value="Genomic_DNA"/>
</dbReference>
<proteinExistence type="predicted"/>
<feature type="domain" description="Galactose oxidase-like Early set" evidence="4">
    <location>
        <begin position="448"/>
        <end position="547"/>
    </location>
</feature>
<dbReference type="InterPro" id="IPR009880">
    <property type="entry name" value="Glyoxal_oxidase_N"/>
</dbReference>
<accession>A0AAW0FNE8</accession>
<dbReference type="Proteomes" id="UP001385951">
    <property type="component" value="Unassembled WGS sequence"/>
</dbReference>
<dbReference type="PANTHER" id="PTHR32208">
    <property type="entry name" value="SECRETED PROTEIN-RELATED"/>
    <property type="match status" value="1"/>
</dbReference>
<feature type="signal peptide" evidence="2">
    <location>
        <begin position="1"/>
        <end position="15"/>
    </location>
</feature>
<dbReference type="InterPro" id="IPR015202">
    <property type="entry name" value="GO-like_E_set"/>
</dbReference>
<dbReference type="InterPro" id="IPR037293">
    <property type="entry name" value="Gal_Oxidase_central_sf"/>
</dbReference>
<reference evidence="5 6" key="1">
    <citation type="submission" date="2022-09" db="EMBL/GenBank/DDBJ databases">
        <authorList>
            <person name="Palmer J.M."/>
        </authorList>
    </citation>
    <scope>NUCLEOTIDE SEQUENCE [LARGE SCALE GENOMIC DNA]</scope>
    <source>
        <strain evidence="5 6">DSM 7382</strain>
    </source>
</reference>
<dbReference type="PANTHER" id="PTHR32208:SF96">
    <property type="entry name" value="GLYOXAL OXIDASE"/>
    <property type="match status" value="1"/>
</dbReference>
<name>A0AAW0FNE8_9APHY</name>
<dbReference type="InterPro" id="IPR013783">
    <property type="entry name" value="Ig-like_fold"/>
</dbReference>
<dbReference type="SUPFAM" id="SSF50965">
    <property type="entry name" value="Galactose oxidase, central domain"/>
    <property type="match status" value="1"/>
</dbReference>
<dbReference type="CDD" id="cd02851">
    <property type="entry name" value="E_set_GO_C"/>
    <property type="match status" value="1"/>
</dbReference>
<dbReference type="Gene3D" id="2.130.10.80">
    <property type="entry name" value="Galactose oxidase/kelch, beta-propeller"/>
    <property type="match status" value="1"/>
</dbReference>
<organism evidence="5 6">
    <name type="scientific">Cerrena zonata</name>
    <dbReference type="NCBI Taxonomy" id="2478898"/>
    <lineage>
        <taxon>Eukaryota</taxon>
        <taxon>Fungi</taxon>
        <taxon>Dikarya</taxon>
        <taxon>Basidiomycota</taxon>
        <taxon>Agaricomycotina</taxon>
        <taxon>Agaricomycetes</taxon>
        <taxon>Polyporales</taxon>
        <taxon>Cerrenaceae</taxon>
        <taxon>Cerrena</taxon>
    </lineage>
</organism>
<evidence type="ECO:0000256" key="1">
    <source>
        <dbReference type="ARBA" id="ARBA00022729"/>
    </source>
</evidence>
<dbReference type="AlphaFoldDB" id="A0AAW0FNE8"/>
<dbReference type="InterPro" id="IPR014756">
    <property type="entry name" value="Ig_E-set"/>
</dbReference>
<evidence type="ECO:0000259" key="4">
    <source>
        <dbReference type="Pfam" id="PF09118"/>
    </source>
</evidence>
<dbReference type="SUPFAM" id="SSF81296">
    <property type="entry name" value="E set domains"/>
    <property type="match status" value="1"/>
</dbReference>
<protein>
    <recommendedName>
        <fullName evidence="7">Glyoxal oxidase</fullName>
    </recommendedName>
</protein>
<dbReference type="Pfam" id="PF07250">
    <property type="entry name" value="Glyoxal_oxid_N"/>
    <property type="match status" value="1"/>
</dbReference>
<dbReference type="Gene3D" id="2.60.40.10">
    <property type="entry name" value="Immunoglobulins"/>
    <property type="match status" value="1"/>
</dbReference>
<sequence length="558" mass="59712">MKSLLPLLAASVALATPLGSQAPGWTFTLKGNSGIVALESIVVSPTLVLFLDLAADDPLQIDGHSAWGALWDLQTSQVSPLNVVTNGFCASGAMLSNGSMVSVGGFPNGFPGNPTIENGTMGLRIFEPCADPAGVGCTLFEDPLTFHLAESRYYPSTSRIPDGSLMIVGGSHINVPFYNIPEDAASTVEFFPPKFGGVPRPSEFLKRSLPSNMFPRQFVLPDGKVFMVANNQSIIYDIETGDERILPDIPNGVRVTNPFDGSAILLPLSPPNYTPEVLVCGGTDIPDTTPPIEISSQRPGTDQCSRILLTEEGIKRGWVVERMLEARVMPELLHMPNGQILIVNGAGTGVAGSSAVHDPVGNSNADNPVFTPSLYSPNAPVGRRIHNNGMPTTDIARMYHSSATLTPQGNFLIAGNNPNNHTNITVPVNTRSEFRVETLDPPFMFVPRPRILDGPEKIGFGKRFTVPVSVPDNLQTRNIQVALVDLGFSSHAFHSSARLVFMDAHLSNDRRSLSITAPPNPNIYPPGPAYIFLTIDGVTSEGQQVMVGTGASPPQTNF</sequence>
<comment type="caution">
    <text evidence="5">The sequence shown here is derived from an EMBL/GenBank/DDBJ whole genome shotgun (WGS) entry which is preliminary data.</text>
</comment>
<evidence type="ECO:0000256" key="2">
    <source>
        <dbReference type="SAM" id="SignalP"/>
    </source>
</evidence>
<keyword evidence="6" id="KW-1185">Reference proteome</keyword>
<gene>
    <name evidence="5" type="ORF">QCA50_015401</name>
</gene>
<evidence type="ECO:0000259" key="3">
    <source>
        <dbReference type="Pfam" id="PF07250"/>
    </source>
</evidence>
<dbReference type="Pfam" id="PF09118">
    <property type="entry name" value="GO-like_E_set"/>
    <property type="match status" value="1"/>
</dbReference>
<feature type="domain" description="Glyoxal oxidase N-terminal" evidence="3">
    <location>
        <begin position="66"/>
        <end position="443"/>
    </location>
</feature>
<feature type="chain" id="PRO_5043586782" description="Glyoxal oxidase" evidence="2">
    <location>
        <begin position="16"/>
        <end position="558"/>
    </location>
</feature>
<evidence type="ECO:0008006" key="7">
    <source>
        <dbReference type="Google" id="ProtNLM"/>
    </source>
</evidence>
<keyword evidence="1 2" id="KW-0732">Signal</keyword>
<evidence type="ECO:0000313" key="5">
    <source>
        <dbReference type="EMBL" id="KAK7681667.1"/>
    </source>
</evidence>
<evidence type="ECO:0000313" key="6">
    <source>
        <dbReference type="Proteomes" id="UP001385951"/>
    </source>
</evidence>